<keyword evidence="4" id="KW-0812">Transmembrane</keyword>
<dbReference type="SMART" id="SM00421">
    <property type="entry name" value="HTH_LUXR"/>
    <property type="match status" value="1"/>
</dbReference>
<proteinExistence type="predicted"/>
<comment type="caution">
    <text evidence="6">The sequence shown here is derived from an EMBL/GenBank/DDBJ whole genome shotgun (WGS) entry which is preliminary data.</text>
</comment>
<keyword evidence="1" id="KW-0805">Transcription regulation</keyword>
<dbReference type="RefSeq" id="WP_206588338.1">
    <property type="nucleotide sequence ID" value="NZ_JAFKCU010000006.1"/>
</dbReference>
<dbReference type="PANTHER" id="PTHR44688">
    <property type="entry name" value="DNA-BINDING TRANSCRIPTIONAL ACTIVATOR DEVR_DOSR"/>
    <property type="match status" value="1"/>
</dbReference>
<dbReference type="CDD" id="cd06170">
    <property type="entry name" value="LuxR_C_like"/>
    <property type="match status" value="1"/>
</dbReference>
<name>A0ABS3CKQ3_9BACT</name>
<feature type="domain" description="HTH luxR-type" evidence="5">
    <location>
        <begin position="241"/>
        <end position="306"/>
    </location>
</feature>
<feature type="transmembrane region" description="Helical" evidence="4">
    <location>
        <begin position="41"/>
        <end position="59"/>
    </location>
</feature>
<evidence type="ECO:0000313" key="6">
    <source>
        <dbReference type="EMBL" id="MBN7817677.1"/>
    </source>
</evidence>
<dbReference type="SUPFAM" id="SSF46894">
    <property type="entry name" value="C-terminal effector domain of the bipartite response regulators"/>
    <property type="match status" value="1"/>
</dbReference>
<dbReference type="PANTHER" id="PTHR44688:SF16">
    <property type="entry name" value="DNA-BINDING TRANSCRIPTIONAL ACTIVATOR DEVR_DOSR"/>
    <property type="match status" value="1"/>
</dbReference>
<evidence type="ECO:0000256" key="1">
    <source>
        <dbReference type="ARBA" id="ARBA00023015"/>
    </source>
</evidence>
<protein>
    <submittedName>
        <fullName evidence="6">Helix-turn-helix transcriptional regulator</fullName>
    </submittedName>
</protein>
<dbReference type="InterPro" id="IPR016032">
    <property type="entry name" value="Sig_transdc_resp-reg_C-effctor"/>
</dbReference>
<accession>A0ABS3CKQ3</accession>
<dbReference type="InterPro" id="IPR000792">
    <property type="entry name" value="Tscrpt_reg_LuxR_C"/>
</dbReference>
<evidence type="ECO:0000256" key="2">
    <source>
        <dbReference type="ARBA" id="ARBA00023125"/>
    </source>
</evidence>
<feature type="transmembrane region" description="Helical" evidence="4">
    <location>
        <begin position="106"/>
        <end position="126"/>
    </location>
</feature>
<evidence type="ECO:0000313" key="7">
    <source>
        <dbReference type="Proteomes" id="UP000664480"/>
    </source>
</evidence>
<sequence>MNVFGTEMHLATFIFVVCEVLFFVTQLVFYLENPSDKIRKYYLILLGLLILYNITGGLFPDPNLPLDINLQINLAYGTGFCMGSYFPFYFYKVFGLDDLEWHAKKGVWYFFIAPFILSFGILLPLSNDLSNVIWYGMAIPVLYAIYLDTLIFLFIRKKYKKTKHRLEAILSYAAMCPWVFLPIFSYVDASQFTEVMVTNLGFVVITFLFIRKMIYENRKAFEKLNGFDQKIQIDQSAFFNQRCTELGLTKRECEVAEQASQGLTSKEIADKLFISERTVNKHLQAIYKKSESKNRVELINSLNSYS</sequence>
<evidence type="ECO:0000259" key="5">
    <source>
        <dbReference type="PROSITE" id="PS50043"/>
    </source>
</evidence>
<dbReference type="Proteomes" id="UP000664480">
    <property type="component" value="Unassembled WGS sequence"/>
</dbReference>
<dbReference type="PRINTS" id="PR00038">
    <property type="entry name" value="HTHLUXR"/>
</dbReference>
<keyword evidence="4" id="KW-1133">Transmembrane helix</keyword>
<dbReference type="PROSITE" id="PS00622">
    <property type="entry name" value="HTH_LUXR_1"/>
    <property type="match status" value="1"/>
</dbReference>
<feature type="transmembrane region" description="Helical" evidence="4">
    <location>
        <begin position="74"/>
        <end position="94"/>
    </location>
</feature>
<dbReference type="Gene3D" id="1.10.10.10">
    <property type="entry name" value="Winged helix-like DNA-binding domain superfamily/Winged helix DNA-binding domain"/>
    <property type="match status" value="1"/>
</dbReference>
<dbReference type="Pfam" id="PF00196">
    <property type="entry name" value="GerE"/>
    <property type="match status" value="1"/>
</dbReference>
<reference evidence="6 7" key="1">
    <citation type="submission" date="2021-03" db="EMBL/GenBank/DDBJ databases">
        <title>novel species isolated from a fishpond in China.</title>
        <authorList>
            <person name="Lu H."/>
            <person name="Cai Z."/>
        </authorList>
    </citation>
    <scope>NUCLEOTIDE SEQUENCE [LARGE SCALE GENOMIC DNA]</scope>
    <source>
        <strain evidence="6 7">YJ13C</strain>
    </source>
</reference>
<feature type="transmembrane region" description="Helical" evidence="4">
    <location>
        <begin position="12"/>
        <end position="29"/>
    </location>
</feature>
<dbReference type="EMBL" id="JAFKCU010000006">
    <property type="protein sequence ID" value="MBN7817677.1"/>
    <property type="molecule type" value="Genomic_DNA"/>
</dbReference>
<keyword evidence="3" id="KW-0804">Transcription</keyword>
<feature type="transmembrane region" description="Helical" evidence="4">
    <location>
        <begin position="166"/>
        <end position="186"/>
    </location>
</feature>
<feature type="transmembrane region" description="Helical" evidence="4">
    <location>
        <begin position="192"/>
        <end position="210"/>
    </location>
</feature>
<keyword evidence="7" id="KW-1185">Reference proteome</keyword>
<keyword evidence="4" id="KW-0472">Membrane</keyword>
<dbReference type="PROSITE" id="PS50043">
    <property type="entry name" value="HTH_LUXR_2"/>
    <property type="match status" value="1"/>
</dbReference>
<gene>
    <name evidence="6" type="ORF">J0A69_19700</name>
</gene>
<evidence type="ECO:0000256" key="3">
    <source>
        <dbReference type="ARBA" id="ARBA00023163"/>
    </source>
</evidence>
<evidence type="ECO:0000256" key="4">
    <source>
        <dbReference type="SAM" id="Phobius"/>
    </source>
</evidence>
<organism evidence="6 7">
    <name type="scientific">Algoriphagus pacificus</name>
    <dbReference type="NCBI Taxonomy" id="2811234"/>
    <lineage>
        <taxon>Bacteria</taxon>
        <taxon>Pseudomonadati</taxon>
        <taxon>Bacteroidota</taxon>
        <taxon>Cytophagia</taxon>
        <taxon>Cytophagales</taxon>
        <taxon>Cyclobacteriaceae</taxon>
        <taxon>Algoriphagus</taxon>
    </lineage>
</organism>
<feature type="transmembrane region" description="Helical" evidence="4">
    <location>
        <begin position="132"/>
        <end position="154"/>
    </location>
</feature>
<keyword evidence="2" id="KW-0238">DNA-binding</keyword>
<dbReference type="InterPro" id="IPR036388">
    <property type="entry name" value="WH-like_DNA-bd_sf"/>
</dbReference>